<gene>
    <name evidence="2" type="ORF">JMF97_24590</name>
</gene>
<dbReference type="InterPro" id="IPR025121">
    <property type="entry name" value="GTPase_HflX_N"/>
</dbReference>
<evidence type="ECO:0000259" key="1">
    <source>
        <dbReference type="Pfam" id="PF13167"/>
    </source>
</evidence>
<sequence>MRRDPPRPPASVLAGADVVLVGLFSAKDTGVGAKLDLLATSVQAYGGRVVSRHVQRRGVSHGGAAKMSLPYSRRTLLSPGKAREIATACRAAQIGVAVFVNPLTTHQQSVLSEMFGCLVISAADLPTAGR</sequence>
<accession>A0ABS1USM2</accession>
<evidence type="ECO:0000313" key="2">
    <source>
        <dbReference type="EMBL" id="MBL6279337.1"/>
    </source>
</evidence>
<organism evidence="2 3">
    <name type="scientific">Micromonospora fiedleri</name>
    <dbReference type="NCBI Taxonomy" id="1157498"/>
    <lineage>
        <taxon>Bacteria</taxon>
        <taxon>Bacillati</taxon>
        <taxon>Actinomycetota</taxon>
        <taxon>Actinomycetes</taxon>
        <taxon>Micromonosporales</taxon>
        <taxon>Micromonosporaceae</taxon>
        <taxon>Micromonospora</taxon>
    </lineage>
</organism>
<protein>
    <recommendedName>
        <fullName evidence="1">GTPase HflX N-terminal domain-containing protein</fullName>
    </recommendedName>
</protein>
<dbReference type="RefSeq" id="WP_203223658.1">
    <property type="nucleotide sequence ID" value="NZ_JAETXL010000009.1"/>
</dbReference>
<feature type="domain" description="GTPase HflX N-terminal" evidence="1">
    <location>
        <begin position="72"/>
        <end position="121"/>
    </location>
</feature>
<reference evidence="2 3" key="1">
    <citation type="submission" date="2021-01" db="EMBL/GenBank/DDBJ databases">
        <title>Genome sequencing of Micromonospora fiedleri MG-37.</title>
        <authorList>
            <person name="Moreland P.E.J."/>
            <person name="Stach J.E.M."/>
        </authorList>
    </citation>
    <scope>NUCLEOTIDE SEQUENCE [LARGE SCALE GENOMIC DNA]</scope>
    <source>
        <strain evidence="2 3">MG-37</strain>
    </source>
</reference>
<proteinExistence type="predicted"/>
<name>A0ABS1USM2_9ACTN</name>
<dbReference type="EMBL" id="JAETXL010000009">
    <property type="protein sequence ID" value="MBL6279337.1"/>
    <property type="molecule type" value="Genomic_DNA"/>
</dbReference>
<keyword evidence="3" id="KW-1185">Reference proteome</keyword>
<evidence type="ECO:0000313" key="3">
    <source>
        <dbReference type="Proteomes" id="UP000661193"/>
    </source>
</evidence>
<dbReference type="Proteomes" id="UP000661193">
    <property type="component" value="Unassembled WGS sequence"/>
</dbReference>
<comment type="caution">
    <text evidence="2">The sequence shown here is derived from an EMBL/GenBank/DDBJ whole genome shotgun (WGS) entry which is preliminary data.</text>
</comment>
<dbReference type="Pfam" id="PF13167">
    <property type="entry name" value="GTP-bdg_N"/>
    <property type="match status" value="1"/>
</dbReference>